<comment type="caution">
    <text evidence="1">The sequence shown here is derived from an EMBL/GenBank/DDBJ whole genome shotgun (WGS) entry which is preliminary data.</text>
</comment>
<protein>
    <submittedName>
        <fullName evidence="1">Uncharacterized protein</fullName>
    </submittedName>
</protein>
<name>A0A073JUH0_9BACI</name>
<keyword evidence="2" id="KW-1185">Reference proteome</keyword>
<organism evidence="1 2">
    <name type="scientific">Bacillus manliponensis</name>
    <dbReference type="NCBI Taxonomy" id="574376"/>
    <lineage>
        <taxon>Bacteria</taxon>
        <taxon>Bacillati</taxon>
        <taxon>Bacillota</taxon>
        <taxon>Bacilli</taxon>
        <taxon>Bacillales</taxon>
        <taxon>Bacillaceae</taxon>
        <taxon>Bacillus</taxon>
        <taxon>Bacillus cereus group</taxon>
    </lineage>
</organism>
<dbReference type="STRING" id="574376.BAMA_10560"/>
<sequence length="70" mass="7919">MVNIKEVIATILMGITEEGMKVLKNNRDIAIELIDGCIEECENSISKAKTLDKSNVCAIYEFVHKRIESY</sequence>
<dbReference type="RefSeq" id="WP_034642277.1">
    <property type="nucleotide sequence ID" value="NZ_CBCSJC010000034.1"/>
</dbReference>
<evidence type="ECO:0000313" key="1">
    <source>
        <dbReference type="EMBL" id="KEK17915.1"/>
    </source>
</evidence>
<evidence type="ECO:0000313" key="2">
    <source>
        <dbReference type="Proteomes" id="UP000027822"/>
    </source>
</evidence>
<reference evidence="1 2" key="1">
    <citation type="submission" date="2014-06" db="EMBL/GenBank/DDBJ databases">
        <title>Draft genome sequence of Bacillus manliponensis JCM 15802 (MCCC 1A00708).</title>
        <authorList>
            <person name="Lai Q."/>
            <person name="Liu Y."/>
            <person name="Shao Z."/>
        </authorList>
    </citation>
    <scope>NUCLEOTIDE SEQUENCE [LARGE SCALE GENOMIC DNA]</scope>
    <source>
        <strain evidence="1 2">JCM 15802</strain>
    </source>
</reference>
<proteinExistence type="predicted"/>
<dbReference type="EMBL" id="JOTN01000020">
    <property type="protein sequence ID" value="KEK17915.1"/>
    <property type="molecule type" value="Genomic_DNA"/>
</dbReference>
<dbReference type="AlphaFoldDB" id="A0A073JUH0"/>
<gene>
    <name evidence="1" type="ORF">BAMA_10560</name>
</gene>
<accession>A0A073JUH0</accession>
<dbReference type="Proteomes" id="UP000027822">
    <property type="component" value="Unassembled WGS sequence"/>
</dbReference>